<accession>B6IFL4</accession>
<reference evidence="1 2" key="2">
    <citation type="journal article" date="2011" name="PLoS Genet.">
        <title>Caenorhabditis briggsae recombinant inbred line genotypes reveal inter-strain incompatibility and the evolution of recombination.</title>
        <authorList>
            <person name="Ross J.A."/>
            <person name="Koboldt D.C."/>
            <person name="Staisch J.E."/>
            <person name="Chamberlin H.M."/>
            <person name="Gupta B.P."/>
            <person name="Miller R.D."/>
            <person name="Baird S.E."/>
            <person name="Haag E.S."/>
        </authorList>
    </citation>
    <scope>NUCLEOTIDE SEQUENCE [LARGE SCALE GENOMIC DNA]</scope>
    <source>
        <strain evidence="1 2">AF16</strain>
    </source>
</reference>
<sequence length="181" mass="21710">MNEGLSKKEITKCFEKQDFIIEIPSRNPTSQGEEKDPRAQKIIEVHSSDKIEDIPDPSSLDVNKKTLIIFDDLLLEKQNKIEQYYTRGRHSSIDCFYISQNYIKLPKNTIRENANFFIIFPQDKMNLDYIYRDHCNEIKKEEFLEFTKEVWSTKYNFLTIDKSSPMEDGRFRKCLKYFYIF</sequence>
<dbReference type="Pfam" id="PF04665">
    <property type="entry name" value="Pox_A32"/>
    <property type="match status" value="1"/>
</dbReference>
<dbReference type="GeneID" id="68916737"/>
<dbReference type="Proteomes" id="UP000008549">
    <property type="component" value="Unassembled WGS sequence"/>
</dbReference>
<dbReference type="InParanoid" id="B6IFL4"/>
<dbReference type="PANTHER" id="PTHR31511">
    <property type="entry name" value="PROTEIN CBG23764"/>
    <property type="match status" value="1"/>
</dbReference>
<gene>
    <name evidence="1" type="ORF">CBG25244</name>
    <name evidence="1" type="ORF">CBG_25244</name>
</gene>
<dbReference type="RefSeq" id="XP_045098264.1">
    <property type="nucleotide sequence ID" value="XM_045244384.1"/>
</dbReference>
<dbReference type="InterPro" id="IPR006758">
    <property type="entry name" value="A32L"/>
</dbReference>
<dbReference type="eggNOG" id="ENOG502QW1W">
    <property type="taxonomic scope" value="Eukaryota"/>
</dbReference>
<organism evidence="1 2">
    <name type="scientific">Caenorhabditis briggsae</name>
    <dbReference type="NCBI Taxonomy" id="6238"/>
    <lineage>
        <taxon>Eukaryota</taxon>
        <taxon>Metazoa</taxon>
        <taxon>Ecdysozoa</taxon>
        <taxon>Nematoda</taxon>
        <taxon>Chromadorea</taxon>
        <taxon>Rhabditida</taxon>
        <taxon>Rhabditina</taxon>
        <taxon>Rhabditomorpha</taxon>
        <taxon>Rhabditoidea</taxon>
        <taxon>Rhabditidae</taxon>
        <taxon>Peloderinae</taxon>
        <taxon>Caenorhabditis</taxon>
    </lineage>
</organism>
<proteinExistence type="predicted"/>
<protein>
    <submittedName>
        <fullName evidence="1">Protein CBG25244</fullName>
    </submittedName>
</protein>
<dbReference type="AlphaFoldDB" id="B6IFL4"/>
<dbReference type="HOGENOM" id="CLU_1490295_0_0_1"/>
<evidence type="ECO:0000313" key="2">
    <source>
        <dbReference type="Proteomes" id="UP000008549"/>
    </source>
</evidence>
<name>B6IFL4_CAEBR</name>
<keyword evidence="2" id="KW-1185">Reference proteome</keyword>
<dbReference type="PANTHER" id="PTHR31511:SF12">
    <property type="entry name" value="RHO TERMINATION FACTOR N-TERMINAL DOMAIN-CONTAINING PROTEIN"/>
    <property type="match status" value="1"/>
</dbReference>
<dbReference type="OMA" id="IPPCEAR"/>
<dbReference type="CTD" id="68916737"/>
<reference evidence="1 2" key="1">
    <citation type="journal article" date="2003" name="PLoS Biol.">
        <title>The genome sequence of Caenorhabditis briggsae: a platform for comparative genomics.</title>
        <authorList>
            <person name="Stein L.D."/>
            <person name="Bao Z."/>
            <person name="Blasiar D."/>
            <person name="Blumenthal T."/>
            <person name="Brent M.R."/>
            <person name="Chen N."/>
            <person name="Chinwalla A."/>
            <person name="Clarke L."/>
            <person name="Clee C."/>
            <person name="Coghlan A."/>
            <person name="Coulson A."/>
            <person name="D'Eustachio P."/>
            <person name="Fitch D.H."/>
            <person name="Fulton L.A."/>
            <person name="Fulton R.E."/>
            <person name="Griffiths-Jones S."/>
            <person name="Harris T.W."/>
            <person name="Hillier L.W."/>
            <person name="Kamath R."/>
            <person name="Kuwabara P.E."/>
            <person name="Mardis E.R."/>
            <person name="Marra M.A."/>
            <person name="Miner T.L."/>
            <person name="Minx P."/>
            <person name="Mullikin J.C."/>
            <person name="Plumb R.W."/>
            <person name="Rogers J."/>
            <person name="Schein J.E."/>
            <person name="Sohrmann M."/>
            <person name="Spieth J."/>
            <person name="Stajich J.E."/>
            <person name="Wei C."/>
            <person name="Willey D."/>
            <person name="Wilson R.K."/>
            <person name="Durbin R."/>
            <person name="Waterston R.H."/>
        </authorList>
    </citation>
    <scope>NUCLEOTIDE SEQUENCE [LARGE SCALE GENOMIC DNA]</scope>
    <source>
        <strain evidence="1 2">AF16</strain>
    </source>
</reference>
<dbReference type="EMBL" id="HE600906">
    <property type="protein sequence ID" value="CAR98694.1"/>
    <property type="molecule type" value="Genomic_DNA"/>
</dbReference>
<dbReference type="KEGG" id="cbr:CBG_25244"/>
<evidence type="ECO:0000313" key="1">
    <source>
        <dbReference type="EMBL" id="CAR98694.1"/>
    </source>
</evidence>